<reference evidence="2 4" key="2">
    <citation type="submission" date="2018-11" db="EMBL/GenBank/DDBJ databases">
        <authorList>
            <consortium name="Pathogen Informatics"/>
        </authorList>
    </citation>
    <scope>NUCLEOTIDE SEQUENCE [LARGE SCALE GENOMIC DNA]</scope>
</reference>
<keyword evidence="4" id="KW-1185">Reference proteome</keyword>
<dbReference type="EMBL" id="UYYG01000053">
    <property type="protein sequence ID" value="VDN52320.1"/>
    <property type="molecule type" value="Genomic_DNA"/>
</dbReference>
<dbReference type="OrthoDB" id="5839207at2759"/>
<evidence type="ECO:0000256" key="1">
    <source>
        <dbReference type="SAM" id="Phobius"/>
    </source>
</evidence>
<proteinExistence type="predicted"/>
<feature type="transmembrane region" description="Helical" evidence="1">
    <location>
        <begin position="111"/>
        <end position="131"/>
    </location>
</feature>
<evidence type="ECO:0000313" key="3">
    <source>
        <dbReference type="Proteomes" id="UP000038040"/>
    </source>
</evidence>
<reference evidence="5" key="1">
    <citation type="submission" date="2017-02" db="UniProtKB">
        <authorList>
            <consortium name="WormBaseParasite"/>
        </authorList>
    </citation>
    <scope>IDENTIFICATION</scope>
</reference>
<keyword evidence="1" id="KW-0812">Transmembrane</keyword>
<dbReference type="Proteomes" id="UP000038040">
    <property type="component" value="Unplaced"/>
</dbReference>
<dbReference type="AlphaFoldDB" id="A0A0N4UKH5"/>
<protein>
    <submittedName>
        <fullName evidence="5">Exosortase/archaeosortase family protein</fullName>
    </submittedName>
</protein>
<keyword evidence="1" id="KW-1133">Transmembrane helix</keyword>
<organism evidence="3 5">
    <name type="scientific">Dracunculus medinensis</name>
    <name type="common">Guinea worm</name>
    <dbReference type="NCBI Taxonomy" id="318479"/>
    <lineage>
        <taxon>Eukaryota</taxon>
        <taxon>Metazoa</taxon>
        <taxon>Ecdysozoa</taxon>
        <taxon>Nematoda</taxon>
        <taxon>Chromadorea</taxon>
        <taxon>Rhabditida</taxon>
        <taxon>Spirurina</taxon>
        <taxon>Dracunculoidea</taxon>
        <taxon>Dracunculidae</taxon>
        <taxon>Dracunculus</taxon>
    </lineage>
</organism>
<name>A0A0N4UKH5_DRAME</name>
<sequence>MFWLPEEEVSTGEQKIRDKINFTFRLLLASFFSCQIFDFFFNPIWMHGYIWSLNQKIELELNKKSAGSIFLHQLSVSGYEERVLYSIIIVFIIWAFLSCSRIKKRNCSVWFLLRFSIIIGLTIAIVRCIQMKQRLYSAIHEGFYAYLLTFIIGFIITWRYDGKISKTEKIN</sequence>
<feature type="transmembrane region" description="Helical" evidence="1">
    <location>
        <begin position="143"/>
        <end position="160"/>
    </location>
</feature>
<dbReference type="WBParaSite" id="DME_0000821701-mRNA-1">
    <property type="protein sequence ID" value="DME_0000821701-mRNA-1"/>
    <property type="gene ID" value="DME_0000821701"/>
</dbReference>
<keyword evidence="1" id="KW-0472">Membrane</keyword>
<evidence type="ECO:0000313" key="5">
    <source>
        <dbReference type="WBParaSite" id="DME_0000821701-mRNA-1"/>
    </source>
</evidence>
<gene>
    <name evidence="2" type="ORF">DME_LOCUS2293</name>
</gene>
<dbReference type="Proteomes" id="UP000274756">
    <property type="component" value="Unassembled WGS sequence"/>
</dbReference>
<accession>A0A0N4UKH5</accession>
<evidence type="ECO:0000313" key="2">
    <source>
        <dbReference type="EMBL" id="VDN52320.1"/>
    </source>
</evidence>
<feature type="transmembrane region" description="Helical" evidence="1">
    <location>
        <begin position="83"/>
        <end position="99"/>
    </location>
</feature>
<evidence type="ECO:0000313" key="4">
    <source>
        <dbReference type="Proteomes" id="UP000274756"/>
    </source>
</evidence>
<feature type="transmembrane region" description="Helical" evidence="1">
    <location>
        <begin position="24"/>
        <end position="45"/>
    </location>
</feature>